<gene>
    <name evidence="2" type="ORF">RhiirA4_481949</name>
</gene>
<proteinExistence type="predicted"/>
<name>A0A2I1HKA7_9GLOM</name>
<sequence length="69" mass="8026">MNFGWMTNDSDDNKFWADDDDDENDESCNDDDDCPVGLSSFREFGIDEYNSLLNMLIYSSEWVRLGQVN</sequence>
<evidence type="ECO:0000313" key="3">
    <source>
        <dbReference type="Proteomes" id="UP000234323"/>
    </source>
</evidence>
<evidence type="ECO:0000313" key="2">
    <source>
        <dbReference type="EMBL" id="PKY59314.1"/>
    </source>
</evidence>
<dbReference type="AlphaFoldDB" id="A0A2I1HKA7"/>
<feature type="compositionally biased region" description="Acidic residues" evidence="1">
    <location>
        <begin position="18"/>
        <end position="32"/>
    </location>
</feature>
<evidence type="ECO:0000256" key="1">
    <source>
        <dbReference type="SAM" id="MobiDB-lite"/>
    </source>
</evidence>
<feature type="region of interest" description="Disordered" evidence="1">
    <location>
        <begin position="1"/>
        <end position="32"/>
    </location>
</feature>
<protein>
    <submittedName>
        <fullName evidence="2">Uncharacterized protein</fullName>
    </submittedName>
</protein>
<dbReference type="Proteomes" id="UP000234323">
    <property type="component" value="Unassembled WGS sequence"/>
</dbReference>
<reference evidence="2 3" key="1">
    <citation type="submission" date="2015-10" db="EMBL/GenBank/DDBJ databases">
        <title>Genome analyses suggest a sexual origin of heterokaryosis in a supposedly ancient asexual fungus.</title>
        <authorList>
            <person name="Ropars J."/>
            <person name="Sedzielewska K."/>
            <person name="Noel J."/>
            <person name="Charron P."/>
            <person name="Farinelli L."/>
            <person name="Marton T."/>
            <person name="Kruger M."/>
            <person name="Pelin A."/>
            <person name="Brachmann A."/>
            <person name="Corradi N."/>
        </authorList>
    </citation>
    <scope>NUCLEOTIDE SEQUENCE [LARGE SCALE GENOMIC DNA]</scope>
    <source>
        <strain evidence="2 3">A4</strain>
    </source>
</reference>
<organism evidence="2 3">
    <name type="scientific">Rhizophagus irregularis</name>
    <dbReference type="NCBI Taxonomy" id="588596"/>
    <lineage>
        <taxon>Eukaryota</taxon>
        <taxon>Fungi</taxon>
        <taxon>Fungi incertae sedis</taxon>
        <taxon>Mucoromycota</taxon>
        <taxon>Glomeromycotina</taxon>
        <taxon>Glomeromycetes</taxon>
        <taxon>Glomerales</taxon>
        <taxon>Glomeraceae</taxon>
        <taxon>Rhizophagus</taxon>
    </lineage>
</organism>
<comment type="caution">
    <text evidence="2">The sequence shown here is derived from an EMBL/GenBank/DDBJ whole genome shotgun (WGS) entry which is preliminary data.</text>
</comment>
<dbReference type="EMBL" id="LLXI01003485">
    <property type="protein sequence ID" value="PKY59314.1"/>
    <property type="molecule type" value="Genomic_DNA"/>
</dbReference>
<accession>A0A2I1HKA7</accession>
<keyword evidence="3" id="KW-1185">Reference proteome</keyword>